<dbReference type="Proteomes" id="UP000176974">
    <property type="component" value="Unassembled WGS sequence"/>
</dbReference>
<keyword evidence="1" id="KW-1133">Transmembrane helix</keyword>
<dbReference type="AlphaFoldDB" id="A0A1G2FDQ2"/>
<evidence type="ECO:0000313" key="2">
    <source>
        <dbReference type="EMBL" id="OGZ35691.1"/>
    </source>
</evidence>
<organism evidence="2 3">
    <name type="scientific">Candidatus Portnoybacteria bacterium RIFCSPHIGHO2_01_FULL_40_12b</name>
    <dbReference type="NCBI Taxonomy" id="1801994"/>
    <lineage>
        <taxon>Bacteria</taxon>
        <taxon>Candidatus Portnoyibacteriota</taxon>
    </lineage>
</organism>
<evidence type="ECO:0000313" key="3">
    <source>
        <dbReference type="Proteomes" id="UP000176974"/>
    </source>
</evidence>
<keyword evidence="1" id="KW-0812">Transmembrane</keyword>
<name>A0A1G2FDQ2_9BACT</name>
<evidence type="ECO:0000256" key="1">
    <source>
        <dbReference type="SAM" id="Phobius"/>
    </source>
</evidence>
<sequence length="239" mass="26358">MNGKINLDLKAIKFIFDRNKFYIPPIAVIFICIILFFQFVIPQFNMIFTAKEEAQAASLKLGVLKQNLNVLMNTNENSLDSQLEILNLALPLDKNFDGIINSINSSANKAGADLGSFSFQVGDLSIAEEIDKFPSIKLSVPVNSDVFTVKNFLEAINRTLPLSDVSSIRIGNKTSMIDVRFYYKPLIFSGNIEKTAIAPFSQKGLSLITELEGFKSISPSAFQSIPVATSSSEIDSNPF</sequence>
<comment type="caution">
    <text evidence="2">The sequence shown here is derived from an EMBL/GenBank/DDBJ whole genome shotgun (WGS) entry which is preliminary data.</text>
</comment>
<reference evidence="2 3" key="1">
    <citation type="journal article" date="2016" name="Nat. Commun.">
        <title>Thousands of microbial genomes shed light on interconnected biogeochemical processes in an aquifer system.</title>
        <authorList>
            <person name="Anantharaman K."/>
            <person name="Brown C.T."/>
            <person name="Hug L.A."/>
            <person name="Sharon I."/>
            <person name="Castelle C.J."/>
            <person name="Probst A.J."/>
            <person name="Thomas B.C."/>
            <person name="Singh A."/>
            <person name="Wilkins M.J."/>
            <person name="Karaoz U."/>
            <person name="Brodie E.L."/>
            <person name="Williams K.H."/>
            <person name="Hubbard S.S."/>
            <person name="Banfield J.F."/>
        </authorList>
    </citation>
    <scope>NUCLEOTIDE SEQUENCE [LARGE SCALE GENOMIC DNA]</scope>
</reference>
<gene>
    <name evidence="2" type="ORF">A2815_02975</name>
</gene>
<keyword evidence="1" id="KW-0472">Membrane</keyword>
<protein>
    <submittedName>
        <fullName evidence="2">Uncharacterized protein</fullName>
    </submittedName>
</protein>
<dbReference type="EMBL" id="MHMY01000008">
    <property type="protein sequence ID" value="OGZ35691.1"/>
    <property type="molecule type" value="Genomic_DNA"/>
</dbReference>
<proteinExistence type="predicted"/>
<feature type="transmembrane region" description="Helical" evidence="1">
    <location>
        <begin position="21"/>
        <end position="41"/>
    </location>
</feature>
<accession>A0A1G2FDQ2</accession>